<keyword evidence="1" id="KW-0732">Signal</keyword>
<dbReference type="InterPro" id="IPR016047">
    <property type="entry name" value="M23ase_b-sheet_dom"/>
</dbReference>
<evidence type="ECO:0000259" key="2">
    <source>
        <dbReference type="Pfam" id="PF01551"/>
    </source>
</evidence>
<dbReference type="CDD" id="cd12797">
    <property type="entry name" value="M23_peptidase"/>
    <property type="match status" value="1"/>
</dbReference>
<evidence type="ECO:0000313" key="4">
    <source>
        <dbReference type="EMBL" id="OYQ37317.1"/>
    </source>
</evidence>
<dbReference type="Gene3D" id="2.70.70.10">
    <property type="entry name" value="Glucose Permease (Domain IIA)"/>
    <property type="match status" value="1"/>
</dbReference>
<feature type="signal peptide" evidence="1">
    <location>
        <begin position="1"/>
        <end position="21"/>
    </location>
</feature>
<evidence type="ECO:0000313" key="5">
    <source>
        <dbReference type="Proteomes" id="UP000216605"/>
    </source>
</evidence>
<dbReference type="InterPro" id="IPR011055">
    <property type="entry name" value="Dup_hybrid_motif"/>
</dbReference>
<feature type="domain" description="M23ase beta-sheet core" evidence="2">
    <location>
        <begin position="203"/>
        <end position="300"/>
    </location>
</feature>
<name>A0A255Z6Z6_9FLAO</name>
<dbReference type="RefSeq" id="WP_094414562.1">
    <property type="nucleotide sequence ID" value="NZ_NOXV01000256.1"/>
</dbReference>
<dbReference type="PANTHER" id="PTHR21666:SF268">
    <property type="entry name" value="PEPTIDASE M23 DOMAIN-CONTAINING PROTEIN"/>
    <property type="match status" value="1"/>
</dbReference>
<dbReference type="SUPFAM" id="SSF51261">
    <property type="entry name" value="Duplicated hybrid motif"/>
    <property type="match status" value="1"/>
</dbReference>
<reference evidence="4 5" key="1">
    <citation type="submission" date="2017-07" db="EMBL/GenBank/DDBJ databases">
        <title>Flavobacterium cyanobacteriorum sp. nov., isolated from cyanobacterial aggregates in a eutrophic lake.</title>
        <authorList>
            <person name="Cai H."/>
        </authorList>
    </citation>
    <scope>NUCLEOTIDE SEQUENCE [LARGE SCALE GENOMIC DNA]</scope>
    <source>
        <strain evidence="4 5">TH021</strain>
    </source>
</reference>
<dbReference type="OrthoDB" id="9810477at2"/>
<dbReference type="PROSITE" id="PS51257">
    <property type="entry name" value="PROKAR_LIPOPROTEIN"/>
    <property type="match status" value="1"/>
</dbReference>
<evidence type="ECO:0008006" key="6">
    <source>
        <dbReference type="Google" id="ProtNLM"/>
    </source>
</evidence>
<protein>
    <recommendedName>
        <fullName evidence="6">Peptidase M23 domain-containing protein</fullName>
    </recommendedName>
</protein>
<evidence type="ECO:0000259" key="3">
    <source>
        <dbReference type="Pfam" id="PF08239"/>
    </source>
</evidence>
<dbReference type="PANTHER" id="PTHR21666">
    <property type="entry name" value="PEPTIDASE-RELATED"/>
    <property type="match status" value="1"/>
</dbReference>
<dbReference type="InterPro" id="IPR050570">
    <property type="entry name" value="Cell_wall_metabolism_enzyme"/>
</dbReference>
<gene>
    <name evidence="4" type="ORF">CHU92_08455</name>
</gene>
<dbReference type="EMBL" id="NOXV01000256">
    <property type="protein sequence ID" value="OYQ37317.1"/>
    <property type="molecule type" value="Genomic_DNA"/>
</dbReference>
<evidence type="ECO:0000256" key="1">
    <source>
        <dbReference type="SAM" id="SignalP"/>
    </source>
</evidence>
<dbReference type="Proteomes" id="UP000216605">
    <property type="component" value="Unassembled WGS sequence"/>
</dbReference>
<feature type="chain" id="PRO_5012988148" description="Peptidase M23 domain-containing protein" evidence="1">
    <location>
        <begin position="22"/>
        <end position="382"/>
    </location>
</feature>
<dbReference type="InterPro" id="IPR003646">
    <property type="entry name" value="SH3-like_bac-type"/>
</dbReference>
<dbReference type="GO" id="GO:0004222">
    <property type="term" value="F:metalloendopeptidase activity"/>
    <property type="evidence" value="ECO:0007669"/>
    <property type="project" value="TreeGrafter"/>
</dbReference>
<dbReference type="Gene3D" id="2.30.30.40">
    <property type="entry name" value="SH3 Domains"/>
    <property type="match status" value="1"/>
</dbReference>
<comment type="caution">
    <text evidence="4">The sequence shown here is derived from an EMBL/GenBank/DDBJ whole genome shotgun (WGS) entry which is preliminary data.</text>
</comment>
<organism evidence="4 5">
    <name type="scientific">Flavobacterium cyanobacteriorum</name>
    <dbReference type="NCBI Taxonomy" id="2022802"/>
    <lineage>
        <taxon>Bacteria</taxon>
        <taxon>Pseudomonadati</taxon>
        <taxon>Bacteroidota</taxon>
        <taxon>Flavobacteriia</taxon>
        <taxon>Flavobacteriales</taxon>
        <taxon>Flavobacteriaceae</taxon>
        <taxon>Flavobacterium</taxon>
    </lineage>
</organism>
<accession>A0A255Z6Z6</accession>
<dbReference type="AlphaFoldDB" id="A0A255Z6Z6"/>
<dbReference type="Pfam" id="PF08239">
    <property type="entry name" value="SH3_3"/>
    <property type="match status" value="1"/>
</dbReference>
<keyword evidence="5" id="KW-1185">Reference proteome</keyword>
<sequence>MKRKNLIYMLGAAGLLLFAIACPGCSGITTGFNKVADVISRPAARELYARELKDNKIMLEQWEATYKMALEDSLAITLPYGERGTFSSGHNAAYSYVVTLKEGEKLAAGVTTDTLSRVFIDVFELSENGWRHSEDNDMGETALEFAPAFEGIFKIVIQPEVAAGSDFFISLNKKPVYGFPVAGKGNAAIGSFWGMERDGGKRLHEGIDIFAKKGTPVVAIIDGTISYTGERGIGGKQVWLRDGLFGKSLYYAHLDGFAVEAGARVKAGDTLGYVGNTGNARFTPAHLHFGIYRMGGAVDPLPYVYTAPIVSLKHFPKTFRAVTLQVKGTANLRQGPGTDRPVIGAVAADESVLLLGQHKDWLHIRTPANRQAFLHKSLVKPD</sequence>
<proteinExistence type="predicted"/>
<feature type="domain" description="SH3b" evidence="3">
    <location>
        <begin position="329"/>
        <end position="379"/>
    </location>
</feature>
<dbReference type="Pfam" id="PF01551">
    <property type="entry name" value="Peptidase_M23"/>
    <property type="match status" value="1"/>
</dbReference>